<comment type="subcellular location">
    <subcellularLocation>
        <location evidence="1">Secreted</location>
    </subcellularLocation>
</comment>
<proteinExistence type="predicted"/>
<dbReference type="SMART" id="SM00747">
    <property type="entry name" value="CFEM"/>
    <property type="match status" value="1"/>
</dbReference>
<keyword evidence="3 7" id="KW-0732">Signal</keyword>
<evidence type="ECO:0000313" key="10">
    <source>
        <dbReference type="Proteomes" id="UP000030161"/>
    </source>
</evidence>
<reference evidence="9 10" key="1">
    <citation type="submission" date="2013-12" db="EMBL/GenBank/DDBJ databases">
        <title>The Genome Sequence of Candida albicans P78048.</title>
        <authorList>
            <consortium name="The Broad Institute Genome Sequencing Platform"/>
            <consortium name="The Broad Institute Genome Sequencing Center for Infectious Disease"/>
            <person name="Cuomo C."/>
            <person name="Bennett R."/>
            <person name="Hirakawa M."/>
            <person name="Noverr M."/>
            <person name="Mitchell A."/>
            <person name="Young S.K."/>
            <person name="Zeng Q."/>
            <person name="Gargeya S."/>
            <person name="Fitzgerald M."/>
            <person name="Abouelleil A."/>
            <person name="Alvarado L."/>
            <person name="Berlin A.M."/>
            <person name="Chapman S.B."/>
            <person name="Dewar J."/>
            <person name="Goldberg J."/>
            <person name="Griggs A."/>
            <person name="Gujja S."/>
            <person name="Hansen M."/>
            <person name="Howarth C."/>
            <person name="Imamovic A."/>
            <person name="Larimer J."/>
            <person name="McCowan C."/>
            <person name="Murphy C."/>
            <person name="Pearson M."/>
            <person name="Priest M."/>
            <person name="Roberts A."/>
            <person name="Saif S."/>
            <person name="Shea T."/>
            <person name="Sykes S."/>
            <person name="Wortman J."/>
            <person name="Nusbaum C."/>
            <person name="Birren B."/>
        </authorList>
    </citation>
    <scope>NUCLEOTIDE SEQUENCE [LARGE SCALE GENOMIC DNA]</scope>
    <source>
        <strain evidence="9 10">P78048</strain>
    </source>
</reference>
<dbReference type="GO" id="GO:0046872">
    <property type="term" value="F:metal ion binding"/>
    <property type="evidence" value="ECO:0007669"/>
    <property type="project" value="UniProtKB-UniRule"/>
</dbReference>
<evidence type="ECO:0000256" key="6">
    <source>
        <dbReference type="SAM" id="MobiDB-lite"/>
    </source>
</evidence>
<dbReference type="Pfam" id="PF05730">
    <property type="entry name" value="CFEM"/>
    <property type="match status" value="1"/>
</dbReference>
<dbReference type="Proteomes" id="UP000030161">
    <property type="component" value="Unassembled WGS sequence"/>
</dbReference>
<evidence type="ECO:0000256" key="5">
    <source>
        <dbReference type="PROSITE-ProRule" id="PRU01356"/>
    </source>
</evidence>
<feature type="binding site" description="axial binding residue" evidence="5">
    <location>
        <position position="72"/>
    </location>
    <ligand>
        <name>heme</name>
        <dbReference type="ChEBI" id="CHEBI:30413"/>
    </ligand>
    <ligandPart>
        <name>Fe</name>
        <dbReference type="ChEBI" id="CHEBI:18248"/>
    </ligandPart>
</feature>
<dbReference type="InterPro" id="IPR008427">
    <property type="entry name" value="Extracellular_membr_CFEM_dom"/>
</dbReference>
<gene>
    <name evidence="9" type="ORF">MG3_03324</name>
</gene>
<keyword evidence="2" id="KW-0964">Secreted</keyword>
<evidence type="ECO:0000256" key="4">
    <source>
        <dbReference type="ARBA" id="ARBA00023157"/>
    </source>
</evidence>
<feature type="signal peptide" evidence="7">
    <location>
        <begin position="1"/>
        <end position="20"/>
    </location>
</feature>
<dbReference type="GO" id="GO:0005576">
    <property type="term" value="C:extracellular region"/>
    <property type="evidence" value="ECO:0007669"/>
    <property type="project" value="UniProtKB-SubCell"/>
</dbReference>
<dbReference type="EMBL" id="AJIX01000024">
    <property type="protein sequence ID" value="KGR09821.1"/>
    <property type="molecule type" value="Genomic_DNA"/>
</dbReference>
<feature type="domain" description="CFEM" evidence="8">
    <location>
        <begin position="26"/>
        <end position="137"/>
    </location>
</feature>
<evidence type="ECO:0000256" key="3">
    <source>
        <dbReference type="ARBA" id="ARBA00022729"/>
    </source>
</evidence>
<name>A0AB34PST9_CANAX</name>
<feature type="chain" id="PRO_5044289495" description="CFEM domain-containing protein" evidence="7">
    <location>
        <begin position="21"/>
        <end position="250"/>
    </location>
</feature>
<feature type="compositionally biased region" description="Polar residues" evidence="6">
    <location>
        <begin position="176"/>
        <end position="191"/>
    </location>
</feature>
<keyword evidence="5" id="KW-0479">Metal-binding</keyword>
<evidence type="ECO:0000256" key="7">
    <source>
        <dbReference type="SAM" id="SignalP"/>
    </source>
</evidence>
<dbReference type="PROSITE" id="PS52012">
    <property type="entry name" value="CFEM"/>
    <property type="match status" value="1"/>
</dbReference>
<feature type="disulfide bond" evidence="5">
    <location>
        <begin position="54"/>
        <end position="94"/>
    </location>
</feature>
<keyword evidence="5" id="KW-0408">Iron</keyword>
<evidence type="ECO:0000256" key="1">
    <source>
        <dbReference type="ARBA" id="ARBA00004613"/>
    </source>
</evidence>
<feature type="disulfide bond" evidence="5">
    <location>
        <begin position="58"/>
        <end position="89"/>
    </location>
</feature>
<keyword evidence="4 5" id="KW-1015">Disulfide bond</keyword>
<sequence>MMSFSLLSIVSIALAATVSATSDGTNAYTAYPSVAKTASINGFADKIYDQLPECAKECVKQSTSNTPCPYWDTGCLCVMPQFGGAIGDCVAKNCKGKEVDSVESLATSICSSAGVGEPYWMIPSSVSDALAKAANAASATTSVETATKSAAVELATTSDTTIVASTSHESKVAETSDAQQTASIEKSSAAETSRAKETSKAEESSKAEETSVAQSSSSANVASVSAETANAGNMPVIAIGGVIAAFAALI</sequence>
<feature type="compositionally biased region" description="Low complexity" evidence="6">
    <location>
        <begin position="210"/>
        <end position="219"/>
    </location>
</feature>
<accession>A0AB34PST9</accession>
<evidence type="ECO:0000259" key="8">
    <source>
        <dbReference type="PROSITE" id="PS52012"/>
    </source>
</evidence>
<protein>
    <recommendedName>
        <fullName evidence="8">CFEM domain-containing protein</fullName>
    </recommendedName>
</protein>
<organism evidence="9 10">
    <name type="scientific">Candida albicans P78048</name>
    <dbReference type="NCBI Taxonomy" id="1094989"/>
    <lineage>
        <taxon>Eukaryota</taxon>
        <taxon>Fungi</taxon>
        <taxon>Dikarya</taxon>
        <taxon>Ascomycota</taxon>
        <taxon>Saccharomycotina</taxon>
        <taxon>Pichiomycetes</taxon>
        <taxon>Debaryomycetaceae</taxon>
        <taxon>Candida/Lodderomyces clade</taxon>
        <taxon>Candida</taxon>
    </lineage>
</organism>
<feature type="compositionally biased region" description="Basic and acidic residues" evidence="6">
    <location>
        <begin position="193"/>
        <end position="209"/>
    </location>
</feature>
<evidence type="ECO:0000313" key="9">
    <source>
        <dbReference type="EMBL" id="KGR09821.1"/>
    </source>
</evidence>
<comment type="caution">
    <text evidence="9">The sequence shown here is derived from an EMBL/GenBank/DDBJ whole genome shotgun (WGS) entry which is preliminary data.</text>
</comment>
<keyword evidence="5" id="KW-0349">Heme</keyword>
<evidence type="ECO:0000256" key="2">
    <source>
        <dbReference type="ARBA" id="ARBA00022525"/>
    </source>
</evidence>
<feature type="disulfide bond" evidence="5">
    <location>
        <begin position="77"/>
        <end position="110"/>
    </location>
</feature>
<dbReference type="AlphaFoldDB" id="A0AB34PST9"/>
<feature type="disulfide bond" evidence="5">
    <location>
        <begin position="68"/>
        <end position="75"/>
    </location>
</feature>
<feature type="region of interest" description="Disordered" evidence="6">
    <location>
        <begin position="165"/>
        <end position="219"/>
    </location>
</feature>